<comment type="caution">
    <text evidence="13">The sequence shown here is derived from an EMBL/GenBank/DDBJ whole genome shotgun (WGS) entry which is preliminary data.</text>
</comment>
<keyword evidence="9 11" id="KW-0368">Histidine biosynthesis</keyword>
<dbReference type="InterPro" id="IPR015422">
    <property type="entry name" value="PyrdxlP-dep_Trfase_small"/>
</dbReference>
<dbReference type="InterPro" id="IPR015424">
    <property type="entry name" value="PyrdxlP-dep_Trfase"/>
</dbReference>
<feature type="domain" description="Aminotransferase class I/classII large" evidence="12">
    <location>
        <begin position="30"/>
        <end position="352"/>
    </location>
</feature>
<comment type="catalytic activity">
    <reaction evidence="10 11">
        <text>L-histidinol phosphate + 2-oxoglutarate = 3-(imidazol-4-yl)-2-oxopropyl phosphate + L-glutamate</text>
        <dbReference type="Rhea" id="RHEA:23744"/>
        <dbReference type="ChEBI" id="CHEBI:16810"/>
        <dbReference type="ChEBI" id="CHEBI:29985"/>
        <dbReference type="ChEBI" id="CHEBI:57766"/>
        <dbReference type="ChEBI" id="CHEBI:57980"/>
        <dbReference type="EC" id="2.6.1.9"/>
    </reaction>
</comment>
<evidence type="ECO:0000313" key="14">
    <source>
        <dbReference type="Proteomes" id="UP000179840"/>
    </source>
</evidence>
<name>A0A1S1UFV9_9BURK</name>
<dbReference type="Proteomes" id="UP000179840">
    <property type="component" value="Unassembled WGS sequence"/>
</dbReference>
<gene>
    <name evidence="11" type="primary">hisC</name>
    <name evidence="13" type="ORF">AKG95_00255</name>
</gene>
<evidence type="ECO:0000256" key="7">
    <source>
        <dbReference type="ARBA" id="ARBA00022679"/>
    </source>
</evidence>
<evidence type="ECO:0000256" key="9">
    <source>
        <dbReference type="ARBA" id="ARBA00023102"/>
    </source>
</evidence>
<evidence type="ECO:0000256" key="2">
    <source>
        <dbReference type="ARBA" id="ARBA00005011"/>
    </source>
</evidence>
<dbReference type="NCBIfam" id="TIGR01141">
    <property type="entry name" value="hisC"/>
    <property type="match status" value="1"/>
</dbReference>
<reference evidence="13 14" key="1">
    <citation type="submission" date="2015-06" db="EMBL/GenBank/DDBJ databases">
        <title>Draft genome sequencing of a biphenyl-degrading bacterium, Janthinobacterium lividum MEG1.</title>
        <authorList>
            <person name="Shimodaira J."/>
            <person name="Hatta T."/>
        </authorList>
    </citation>
    <scope>NUCLEOTIDE SEQUENCE [LARGE SCALE GENOMIC DNA]</scope>
    <source>
        <strain evidence="13 14">MEG1</strain>
    </source>
</reference>
<evidence type="ECO:0000256" key="4">
    <source>
        <dbReference type="ARBA" id="ARBA00011738"/>
    </source>
</evidence>
<dbReference type="GO" id="GO:0000105">
    <property type="term" value="P:L-histidine biosynthetic process"/>
    <property type="evidence" value="ECO:0007669"/>
    <property type="project" value="UniProtKB-UniRule"/>
</dbReference>
<evidence type="ECO:0000256" key="8">
    <source>
        <dbReference type="ARBA" id="ARBA00022898"/>
    </source>
</evidence>
<dbReference type="Gene3D" id="3.90.1150.10">
    <property type="entry name" value="Aspartate Aminotransferase, domain 1"/>
    <property type="match status" value="1"/>
</dbReference>
<dbReference type="GO" id="GO:0004400">
    <property type="term" value="F:histidinol-phosphate transaminase activity"/>
    <property type="evidence" value="ECO:0007669"/>
    <property type="project" value="UniProtKB-UniRule"/>
</dbReference>
<dbReference type="InterPro" id="IPR015421">
    <property type="entry name" value="PyrdxlP-dep_Trfase_major"/>
</dbReference>
<evidence type="ECO:0000256" key="3">
    <source>
        <dbReference type="ARBA" id="ARBA00007970"/>
    </source>
</evidence>
<organism evidence="13 14">
    <name type="scientific">Janthinobacterium lividum</name>
    <dbReference type="NCBI Taxonomy" id="29581"/>
    <lineage>
        <taxon>Bacteria</taxon>
        <taxon>Pseudomonadati</taxon>
        <taxon>Pseudomonadota</taxon>
        <taxon>Betaproteobacteria</taxon>
        <taxon>Burkholderiales</taxon>
        <taxon>Oxalobacteraceae</taxon>
        <taxon>Janthinobacterium</taxon>
    </lineage>
</organism>
<dbReference type="InterPro" id="IPR005861">
    <property type="entry name" value="HisP_aminotrans"/>
</dbReference>
<dbReference type="AlphaFoldDB" id="A0A1S1UFV9"/>
<comment type="cofactor">
    <cofactor evidence="1 11">
        <name>pyridoxal 5'-phosphate</name>
        <dbReference type="ChEBI" id="CHEBI:597326"/>
    </cofactor>
</comment>
<dbReference type="RefSeq" id="WP_071074997.1">
    <property type="nucleotide sequence ID" value="NZ_LFKP01000001.1"/>
</dbReference>
<evidence type="ECO:0000313" key="13">
    <source>
        <dbReference type="EMBL" id="OHV98959.1"/>
    </source>
</evidence>
<dbReference type="GO" id="GO:0030170">
    <property type="term" value="F:pyridoxal phosphate binding"/>
    <property type="evidence" value="ECO:0007669"/>
    <property type="project" value="InterPro"/>
</dbReference>
<keyword evidence="8 11" id="KW-0663">Pyridoxal phosphate</keyword>
<dbReference type="Gene3D" id="3.40.640.10">
    <property type="entry name" value="Type I PLP-dependent aspartate aminotransferase-like (Major domain)"/>
    <property type="match status" value="1"/>
</dbReference>
<dbReference type="EMBL" id="LFKP01000001">
    <property type="protein sequence ID" value="OHV98959.1"/>
    <property type="molecule type" value="Genomic_DNA"/>
</dbReference>
<keyword evidence="5 11" id="KW-0032">Aminotransferase</keyword>
<dbReference type="HAMAP" id="MF_01023">
    <property type="entry name" value="HisC_aminotrans_2"/>
    <property type="match status" value="1"/>
</dbReference>
<comment type="similarity">
    <text evidence="3 11">Belongs to the class-II pyridoxal-phosphate-dependent aminotransferase family. Histidinol-phosphate aminotransferase subfamily.</text>
</comment>
<evidence type="ECO:0000259" key="12">
    <source>
        <dbReference type="Pfam" id="PF00155"/>
    </source>
</evidence>
<evidence type="ECO:0000256" key="6">
    <source>
        <dbReference type="ARBA" id="ARBA00022605"/>
    </source>
</evidence>
<keyword evidence="7 11" id="KW-0808">Transferase</keyword>
<dbReference type="CDD" id="cd00609">
    <property type="entry name" value="AAT_like"/>
    <property type="match status" value="1"/>
</dbReference>
<sequence>MSFLDQLISNTVRSDVRAVNSYQVADASGYIKLDAMENPYRLPQQLREELGARLAGVALNRYPPSYASLQAAICANLGVPAGYDVMLGNGSDELISILAMACARQEPGQRAVLLAPVPAFVMYARSAQFAGMDFVGVPLNPDFSLDMPAMLAAIEQHRPALVFLAYPNNPTGNLFASADIERILAALGDTGIAVVDEAYEPFAQRSFMGRLPEFENLVVMRTVSKLGLAGIRLGYMSAAPALLAQFEKVRPPYNVNVLTQAAAEFALEHLDVLNAQADLLNSARDALALRLAALPGVTVFPSKANFLLIRVADSDDVCAKLLARRVLIKNMSKMHAALANCLRISVSTPEENSLFYDAFKASLV</sequence>
<feature type="modified residue" description="N6-(pyridoxal phosphate)lysine" evidence="11">
    <location>
        <position position="225"/>
    </location>
</feature>
<dbReference type="SUPFAM" id="SSF53383">
    <property type="entry name" value="PLP-dependent transferases"/>
    <property type="match status" value="1"/>
</dbReference>
<protein>
    <recommendedName>
        <fullName evidence="11">Histidinol-phosphate aminotransferase</fullName>
        <ecNumber evidence="11">2.6.1.9</ecNumber>
    </recommendedName>
    <alternativeName>
        <fullName evidence="11">Imidazole acetol-phosphate transaminase</fullName>
    </alternativeName>
</protein>
<dbReference type="Pfam" id="PF00155">
    <property type="entry name" value="Aminotran_1_2"/>
    <property type="match status" value="1"/>
</dbReference>
<proteinExistence type="inferred from homology"/>
<dbReference type="PANTHER" id="PTHR42885">
    <property type="entry name" value="HISTIDINOL-PHOSPHATE AMINOTRANSFERASE-RELATED"/>
    <property type="match status" value="1"/>
</dbReference>
<comment type="subunit">
    <text evidence="4 11">Homodimer.</text>
</comment>
<evidence type="ECO:0000256" key="5">
    <source>
        <dbReference type="ARBA" id="ARBA00022576"/>
    </source>
</evidence>
<keyword evidence="6 11" id="KW-0028">Amino-acid biosynthesis</keyword>
<evidence type="ECO:0000256" key="1">
    <source>
        <dbReference type="ARBA" id="ARBA00001933"/>
    </source>
</evidence>
<evidence type="ECO:0000256" key="10">
    <source>
        <dbReference type="ARBA" id="ARBA00047481"/>
    </source>
</evidence>
<accession>A0A1S1UFV9</accession>
<dbReference type="PANTHER" id="PTHR42885:SF2">
    <property type="entry name" value="HISTIDINOL-PHOSPHATE AMINOTRANSFERASE"/>
    <property type="match status" value="1"/>
</dbReference>
<dbReference type="EC" id="2.6.1.9" evidence="11"/>
<comment type="pathway">
    <text evidence="2 11">Amino-acid biosynthesis; L-histidine biosynthesis; L-histidine from 5-phospho-alpha-D-ribose 1-diphosphate: step 7/9.</text>
</comment>
<evidence type="ECO:0000256" key="11">
    <source>
        <dbReference type="HAMAP-Rule" id="MF_01023"/>
    </source>
</evidence>
<dbReference type="UniPathway" id="UPA00031">
    <property type="reaction ID" value="UER00012"/>
</dbReference>
<dbReference type="InterPro" id="IPR004839">
    <property type="entry name" value="Aminotransferase_I/II_large"/>
</dbReference>